<feature type="chain" id="PRO_5045745404" evidence="1">
    <location>
        <begin position="23"/>
        <end position="63"/>
    </location>
</feature>
<organism evidence="2 3">
    <name type="scientific">Streptomyces thioluteus</name>
    <dbReference type="NCBI Taxonomy" id="66431"/>
    <lineage>
        <taxon>Bacteria</taxon>
        <taxon>Bacillati</taxon>
        <taxon>Actinomycetota</taxon>
        <taxon>Actinomycetes</taxon>
        <taxon>Kitasatosporales</taxon>
        <taxon>Streptomycetaceae</taxon>
        <taxon>Streptomyces</taxon>
    </lineage>
</organism>
<name>A0ABP6IXQ2_STRTU</name>
<evidence type="ECO:0000313" key="2">
    <source>
        <dbReference type="EMBL" id="GAA2913201.1"/>
    </source>
</evidence>
<evidence type="ECO:0000256" key="1">
    <source>
        <dbReference type="SAM" id="SignalP"/>
    </source>
</evidence>
<evidence type="ECO:0000313" key="3">
    <source>
        <dbReference type="Proteomes" id="UP001501102"/>
    </source>
</evidence>
<gene>
    <name evidence="2" type="ORF">GCM10020221_06120</name>
</gene>
<feature type="signal peptide" evidence="1">
    <location>
        <begin position="1"/>
        <end position="22"/>
    </location>
</feature>
<accession>A0ABP6IXQ2</accession>
<dbReference type="Proteomes" id="UP001501102">
    <property type="component" value="Unassembled WGS sequence"/>
</dbReference>
<sequence>MLPVSAVLVLVCTFAGRSAVLAAGCVAAVTVAVGVTLTARRNAADRREAVHGEAARREGASGA</sequence>
<proteinExistence type="predicted"/>
<keyword evidence="3" id="KW-1185">Reference proteome</keyword>
<keyword evidence="1" id="KW-0732">Signal</keyword>
<protein>
    <submittedName>
        <fullName evidence="2">Uncharacterized protein</fullName>
    </submittedName>
</protein>
<comment type="caution">
    <text evidence="2">The sequence shown here is derived from an EMBL/GenBank/DDBJ whole genome shotgun (WGS) entry which is preliminary data.</text>
</comment>
<dbReference type="EMBL" id="BAAAXZ010000025">
    <property type="protein sequence ID" value="GAA2913201.1"/>
    <property type="molecule type" value="Genomic_DNA"/>
</dbReference>
<reference evidence="3" key="1">
    <citation type="journal article" date="2019" name="Int. J. Syst. Evol. Microbiol.">
        <title>The Global Catalogue of Microorganisms (GCM) 10K type strain sequencing project: providing services to taxonomists for standard genome sequencing and annotation.</title>
        <authorList>
            <consortium name="The Broad Institute Genomics Platform"/>
            <consortium name="The Broad Institute Genome Sequencing Center for Infectious Disease"/>
            <person name="Wu L."/>
            <person name="Ma J."/>
        </authorList>
    </citation>
    <scope>NUCLEOTIDE SEQUENCE [LARGE SCALE GENOMIC DNA]</scope>
    <source>
        <strain evidence="3">JCM 4087</strain>
    </source>
</reference>